<comment type="caution">
    <text evidence="6">The sequence shown here is derived from an EMBL/GenBank/DDBJ whole genome shotgun (WGS) entry which is preliminary data.</text>
</comment>
<keyword evidence="2" id="KW-0732">Signal</keyword>
<name>A0ABW3SQL0_9BACT</name>
<dbReference type="InterPro" id="IPR036691">
    <property type="entry name" value="Endo/exonu/phosph_ase_sf"/>
</dbReference>
<evidence type="ECO:0000256" key="1">
    <source>
        <dbReference type="SAM" id="MobiDB-lite"/>
    </source>
</evidence>
<evidence type="ECO:0000259" key="3">
    <source>
        <dbReference type="Pfam" id="PF03372"/>
    </source>
</evidence>
<feature type="region of interest" description="Disordered" evidence="1">
    <location>
        <begin position="529"/>
        <end position="550"/>
    </location>
</feature>
<keyword evidence="6" id="KW-0540">Nuclease</keyword>
<dbReference type="NCBIfam" id="TIGR04183">
    <property type="entry name" value="Por_Secre_tail"/>
    <property type="match status" value="1"/>
</dbReference>
<dbReference type="SUPFAM" id="SSF56219">
    <property type="entry name" value="DNase I-like"/>
    <property type="match status" value="1"/>
</dbReference>
<feature type="domain" description="Endonuclease/exonuclease/phosphatase" evidence="3">
    <location>
        <begin position="748"/>
        <end position="961"/>
    </location>
</feature>
<evidence type="ECO:0000313" key="6">
    <source>
        <dbReference type="EMBL" id="MFD1186162.1"/>
    </source>
</evidence>
<dbReference type="Gene3D" id="3.60.10.10">
    <property type="entry name" value="Endonuclease/exonuclease/phosphatase"/>
    <property type="match status" value="1"/>
</dbReference>
<gene>
    <name evidence="6" type="ORF">ACFQ2O_08110</name>
</gene>
<reference evidence="7" key="1">
    <citation type="journal article" date="2019" name="Int. J. Syst. Evol. Microbiol.">
        <title>The Global Catalogue of Microorganisms (GCM) 10K type strain sequencing project: providing services to taxonomists for standard genome sequencing and annotation.</title>
        <authorList>
            <consortium name="The Broad Institute Genomics Platform"/>
            <consortium name="The Broad Institute Genome Sequencing Center for Infectious Disease"/>
            <person name="Wu L."/>
            <person name="Ma J."/>
        </authorList>
    </citation>
    <scope>NUCLEOTIDE SEQUENCE [LARGE SCALE GENOMIC DNA]</scope>
    <source>
        <strain evidence="7">JCM 31319</strain>
    </source>
</reference>
<dbReference type="Pfam" id="PF18962">
    <property type="entry name" value="Por_Secre_tail"/>
    <property type="match status" value="1"/>
</dbReference>
<protein>
    <submittedName>
        <fullName evidence="6">Endonuclease/exonuclease/phosphatase family protein</fullName>
    </submittedName>
</protein>
<proteinExistence type="predicted"/>
<sequence length="1269" mass="135051">MKNFLLPLKLLGLLVCLCFSTATFAQQIFINEIHYDNESTDVNEAIEILGPSGTDLSGWSVVLYNGNDGSPYDTRSLSGLIPGDSLYGFVVVTYPSNGIQNGAPDGVALVNASNEVVQFLSYEGAFTATAGPASGLTSQDIGVSESGSTPANFSLQLAGTDAGNGYADFTWQAEAANTFGAVNAGQILLSGGGNPTPDPEPQPEPSSTIVFINELHYDNAGADTDEGVEVAGLAGTNLEGWQLIGYNGSNGSSYTTVNLTGSLPNQQAGFGTLFFPIAGLQNGSPDGIALINPAGEVVQFLSYEGVFAAVGGPADGLMSKDIGVAEASDSPVGYSLQLTGAGSSYEAFAWTASSASNYGQVNTNQTFLPLQDVVFINEIHYDNEGTDTAEGVEVAGNAGADLSGWQLVAYNGNGGAAYATVNLSGSIPNQDYGYGAVFFPINGLQNGAPDGIALVNPDGEVVQFLSYEGTMTATAGPAAGLESEDIGVTEGSATPVNYSLQLTGTGTAYTDFVWSGPIASTYNAINTGQSFGGSNPGPDPEEPQEGSIAEARTLPVGTVVTVSGVLTATDQFGGPAYLQDSTAGIAVFDPQVHGEGAFAIGDSIQITATIELFNQMPELVNITAIESFGPATTPVVPIVASIAELRQLEGMLVTIPNATFVDTQGLLFPESNYQITDGTGTVDLRIDADVESLVGRLKPQEPVSITGIVSSFRGSLQLLPRFREDLLGTEVYEPVGSDIAISKTLDVMTWNMEFFGATQPDFGPNNELLQLQNAAALLDSVHADIITVQEISDENQLQQLVEMLPGYARVCSDRYSYSFNGPDPSFPAQKLCFLYNTEVISVVNERVIFEELYDAARTGQSALLNNYPTGDASSFWSSGRLPYMLTVDATIEGVKQRIQLINVHSKSGSSNADLTRRAYDVQALKDTLDQYYPNANLILLGDYNDDVDESIGRGETVYQLFVQDSAYQVVSLSLSEAGLRSFITQDNVIDHITISDELFDEYIEGSERLVIPFSYIQNYVNTTSDHLPVLTRFEFAEPVMVDAGKNQTVYYGYPPQACATLTASTATGGTGAYTYTWSNGQTGQSIQVCPKETTTYTVTVTDSNGNTATDTVQVCVVDVSCKPIAGIPMVELCYSTPGRFKSRERSLCVPIQLVERYLQLGATLGTCEEQNACGNESEEPAQPEVPAVVMKVYPNPVTDYAQITLEGVADGLVQVVVYDNYSNIVYDRPARLRDGSFRLDLRDKRLKSGLYFLKVVSQEGSHTVRLLKE</sequence>
<dbReference type="RefSeq" id="WP_377525408.1">
    <property type="nucleotide sequence ID" value="NZ_JBHTLD010000054.1"/>
</dbReference>
<dbReference type="InterPro" id="IPR026444">
    <property type="entry name" value="Secre_tail"/>
</dbReference>
<dbReference type="EMBL" id="JBHTLD010000054">
    <property type="protein sequence ID" value="MFD1186162.1"/>
    <property type="molecule type" value="Genomic_DNA"/>
</dbReference>
<evidence type="ECO:0000256" key="2">
    <source>
        <dbReference type="SAM" id="SignalP"/>
    </source>
</evidence>
<keyword evidence="6" id="KW-0255">Endonuclease</keyword>
<dbReference type="InterPro" id="IPR043744">
    <property type="entry name" value="DUF5689"/>
</dbReference>
<dbReference type="Pfam" id="PF03372">
    <property type="entry name" value="Exo_endo_phos"/>
    <property type="match status" value="1"/>
</dbReference>
<accession>A0ABW3SQL0</accession>
<feature type="domain" description="Secretion system C-terminal sorting" evidence="5">
    <location>
        <begin position="1192"/>
        <end position="1263"/>
    </location>
</feature>
<keyword evidence="7" id="KW-1185">Reference proteome</keyword>
<dbReference type="Gene3D" id="2.60.40.740">
    <property type="match status" value="1"/>
</dbReference>
<organism evidence="6 7">
    <name type="scientific">Pontibacter rugosus</name>
    <dbReference type="NCBI Taxonomy" id="1745966"/>
    <lineage>
        <taxon>Bacteria</taxon>
        <taxon>Pseudomonadati</taxon>
        <taxon>Bacteroidota</taxon>
        <taxon>Cytophagia</taxon>
        <taxon>Cytophagales</taxon>
        <taxon>Hymenobacteraceae</taxon>
        <taxon>Pontibacter</taxon>
    </lineage>
</organism>
<dbReference type="Pfam" id="PF18942">
    <property type="entry name" value="DUF5689"/>
    <property type="match status" value="1"/>
</dbReference>
<evidence type="ECO:0000259" key="4">
    <source>
        <dbReference type="Pfam" id="PF18942"/>
    </source>
</evidence>
<feature type="signal peptide" evidence="2">
    <location>
        <begin position="1"/>
        <end position="25"/>
    </location>
</feature>
<keyword evidence="6" id="KW-0378">Hydrolase</keyword>
<dbReference type="InterPro" id="IPR005135">
    <property type="entry name" value="Endo/exonuclease/phosphatase"/>
</dbReference>
<evidence type="ECO:0000259" key="5">
    <source>
        <dbReference type="Pfam" id="PF18962"/>
    </source>
</evidence>
<dbReference type="GO" id="GO:0004519">
    <property type="term" value="F:endonuclease activity"/>
    <property type="evidence" value="ECO:0007669"/>
    <property type="project" value="UniProtKB-KW"/>
</dbReference>
<feature type="chain" id="PRO_5046715083" evidence="2">
    <location>
        <begin position="26"/>
        <end position="1269"/>
    </location>
</feature>
<feature type="domain" description="DUF5689" evidence="4">
    <location>
        <begin position="568"/>
        <end position="725"/>
    </location>
</feature>
<evidence type="ECO:0000313" key="7">
    <source>
        <dbReference type="Proteomes" id="UP001597094"/>
    </source>
</evidence>
<dbReference type="PANTHER" id="PTHR42834">
    <property type="entry name" value="ENDONUCLEASE/EXONUCLEASE/PHOSPHATASE FAMILY PROTEIN (AFU_ORTHOLOGUE AFUA_3G09210)"/>
    <property type="match status" value="1"/>
</dbReference>
<dbReference type="PANTHER" id="PTHR42834:SF1">
    <property type="entry name" value="ENDONUCLEASE_EXONUCLEASE_PHOSPHATASE FAMILY PROTEIN (AFU_ORTHOLOGUE AFUA_3G09210)"/>
    <property type="match status" value="1"/>
</dbReference>
<dbReference type="Proteomes" id="UP001597094">
    <property type="component" value="Unassembled WGS sequence"/>
</dbReference>